<feature type="compositionally biased region" description="Polar residues" evidence="1">
    <location>
        <begin position="1234"/>
        <end position="1248"/>
    </location>
</feature>
<evidence type="ECO:0000313" key="3">
    <source>
        <dbReference type="EMBL" id="KIR48354.1"/>
    </source>
</evidence>
<feature type="compositionally biased region" description="Polar residues" evidence="1">
    <location>
        <begin position="63"/>
        <end position="73"/>
    </location>
</feature>
<dbReference type="InterPro" id="IPR003123">
    <property type="entry name" value="VPS9"/>
</dbReference>
<dbReference type="PROSITE" id="PS51205">
    <property type="entry name" value="VPS9"/>
    <property type="match status" value="1"/>
</dbReference>
<feature type="region of interest" description="Disordered" evidence="1">
    <location>
        <begin position="1"/>
        <end position="175"/>
    </location>
</feature>
<feature type="compositionally biased region" description="Low complexity" evidence="1">
    <location>
        <begin position="119"/>
        <end position="139"/>
    </location>
</feature>
<dbReference type="OrthoDB" id="10264848at2759"/>
<sequence>MDAQKPGLFSSISVGRASRNKPTGEALAHPLLAATSSSTSLPTSDSSQLDTTSQPPPLRHKSSGSWSRNTGDASNLPYKPRQRHGGGMSSISSTASIFGSAGAPSPNNQAAPTSGSSGAPITPAAVSAPPTTSTSTSTTFALPPWHSDPPIQVNESAASTTASSPQGGSSSLTSRLQVQSLKAAAQGIGLGNGSMGMSMIDAIFDKGQLGRAKAGEGGDWGELLRTLMGGKAILLLPTSPSSSLPMTPPTLRDHVAFLSPPVSITSSSFKSMQSTRETEGKAGLKEEQLCTLNILVTLSGLIGTLKGTDISFESTIPPDSPLLQALKNHSSRQTALASLRPTQISCINYPSYILSTETTILPFPPHSKTPPPVQSEIKERERLPQGKLGRINPFASLFGGSNASLSYDTKTGGSPSPKPEALPSDSGLSPPRSRPASPGPSSPKPSVFSTDHDAASISSDSAASGEGFQVTAYTISRPIRYHEVHKSLIKSVRADVRDALANIPEKVVEKVLKLALTNTCPSGQLISEDILKGHRSHGSSREQDGNAWLLDFANPTETGERLQDFMERVYDELLAHYRQEVNEGLKRKVSGGAWVRGSHNVEKDKEKEDELGEKQREEKKRRDREEMAEKEASVGTERIEGLLCRLLYNRLFSPLESDDSKHDEALASRIAALNMLELSLDHLGLITRPEGEHPEGFISDGLDKIVDNIGKEFQKLSLMTCITPKDKTEVLIKAHKIVVDGLSELPDIELRPEGEPYHKPREVSTGPSNAAGDPTILKPPPFPIACSEGSLTPSISSVEPPTAPLSRNVSASSDTKSNASDPLSFATVEVTPRAVGVDPVIDQGPAIPQLTPDNETQRAEPTPLQESLSDSVLTVTAAPVFVSHDSLPFEDAPSVPPPNASSDKQTKASKQSTSGADLILPIIIYAVVRSNPPQLASQLMYLRRYRSAICLTGEASYAIVNLTAVVEFLEHVNLSELGLGSDSDKVMSIEDLSPIGLDYMGMDGGNGDAESIANASTRLRGRVGEFAGSAAGSANKVISGVVDTSWSALRGLMGNPNAGSPDGDEQAAGNNFRPGIRPRQASTFSLASVTASVANIAAAAASRNRSRADSRVTEQVWGGNQELVEVSSRPGSIRERESDYPTSEEDTSDDGELEPDAISARSRMRSATNASSRSAKEKDDGPKQERVSLSNRLASIGVLGRLSSPASITGGENNLASNDNTHGPSKSFLQNLTTARSASNSQSHTPRSSRLGGSLTESQHYKANSPRGSLAALPSNDAASGSHALLDNVDPPIDKFMTCDVGDLRLSDIGELLRDYRRLGAIVALANSK</sequence>
<feature type="region of interest" description="Disordered" evidence="1">
    <location>
        <begin position="361"/>
        <end position="463"/>
    </location>
</feature>
<protein>
    <submittedName>
        <fullName evidence="3">Guanyl-nucleotide exchange factor</fullName>
    </submittedName>
</protein>
<reference evidence="3" key="1">
    <citation type="submission" date="2015-01" db="EMBL/GenBank/DDBJ databases">
        <title>The Genome Sequence of Cryptococcus gattii CA1280.</title>
        <authorList>
            <consortium name="The Broad Institute Genomics Platform"/>
            <person name="Cuomo C."/>
            <person name="Litvintseva A."/>
            <person name="Chen Y."/>
            <person name="Heitman J."/>
            <person name="Sun S."/>
            <person name="Springer D."/>
            <person name="Dromer F."/>
            <person name="Young S."/>
            <person name="Zeng Q."/>
            <person name="Gargeya S."/>
            <person name="Abouelleil A."/>
            <person name="Alvarado L."/>
            <person name="Chapman S.B."/>
            <person name="Gainer-Dewar J."/>
            <person name="Goldberg J."/>
            <person name="Griggs A."/>
            <person name="Gujja S."/>
            <person name="Hansen M."/>
            <person name="Howarth C."/>
            <person name="Imamovic A."/>
            <person name="Larimer J."/>
            <person name="Murphy C."/>
            <person name="Naylor J."/>
            <person name="Pearson M."/>
            <person name="Priest M."/>
            <person name="Roberts A."/>
            <person name="Saif S."/>
            <person name="Shea T."/>
            <person name="Sykes S."/>
            <person name="Wortman J."/>
            <person name="Nusbaum C."/>
            <person name="Birren B."/>
        </authorList>
    </citation>
    <scope>NUCLEOTIDE SEQUENCE [LARGE SCALE GENOMIC DNA]</scope>
    <source>
        <strain evidence="3">CA1280</strain>
    </source>
</reference>
<feature type="compositionally biased region" description="Polar residues" evidence="1">
    <location>
        <begin position="900"/>
        <end position="912"/>
    </location>
</feature>
<dbReference type="GO" id="GO:0016192">
    <property type="term" value="P:vesicle-mediated transport"/>
    <property type="evidence" value="ECO:0007669"/>
    <property type="project" value="InterPro"/>
</dbReference>
<evidence type="ECO:0000259" key="2">
    <source>
        <dbReference type="PROSITE" id="PS51205"/>
    </source>
</evidence>
<evidence type="ECO:0000256" key="1">
    <source>
        <dbReference type="SAM" id="MobiDB-lite"/>
    </source>
</evidence>
<dbReference type="Gene3D" id="1.20.1050.80">
    <property type="entry name" value="VPS9 domain"/>
    <property type="match status" value="2"/>
</dbReference>
<feature type="compositionally biased region" description="Low complexity" evidence="1">
    <location>
        <begin position="156"/>
        <end position="174"/>
    </location>
</feature>
<dbReference type="GO" id="GO:0005829">
    <property type="term" value="C:cytosol"/>
    <property type="evidence" value="ECO:0007669"/>
    <property type="project" value="TreeGrafter"/>
</dbReference>
<dbReference type="EMBL" id="KN847977">
    <property type="protein sequence ID" value="KIR48354.1"/>
    <property type="molecule type" value="Genomic_DNA"/>
</dbReference>
<feature type="region of interest" description="Disordered" evidence="1">
    <location>
        <begin position="749"/>
        <end position="824"/>
    </location>
</feature>
<accession>A0A0D0VPM4</accession>
<feature type="region of interest" description="Disordered" evidence="1">
    <location>
        <begin position="888"/>
        <end position="912"/>
    </location>
</feature>
<dbReference type="GO" id="GO:0030139">
    <property type="term" value="C:endocytic vesicle"/>
    <property type="evidence" value="ECO:0007669"/>
    <property type="project" value="TreeGrafter"/>
</dbReference>
<dbReference type="GO" id="GO:0031267">
    <property type="term" value="F:small GTPase binding"/>
    <property type="evidence" value="ECO:0007669"/>
    <property type="project" value="TreeGrafter"/>
</dbReference>
<dbReference type="PANTHER" id="PTHR23101:SF25">
    <property type="entry name" value="GTPASE-ACTIVATING PROTEIN AND VPS9 DOMAIN-CONTAINING PROTEIN 1"/>
    <property type="match status" value="1"/>
</dbReference>
<gene>
    <name evidence="3" type="ORF">I312_02198</name>
</gene>
<dbReference type="GO" id="GO:0005085">
    <property type="term" value="F:guanyl-nucleotide exchange factor activity"/>
    <property type="evidence" value="ECO:0007669"/>
    <property type="project" value="InterPro"/>
</dbReference>
<feature type="compositionally biased region" description="Pro residues" evidence="1">
    <location>
        <begin position="362"/>
        <end position="373"/>
    </location>
</feature>
<feature type="region of interest" description="Disordered" evidence="1">
    <location>
        <begin position="838"/>
        <end position="869"/>
    </location>
</feature>
<feature type="region of interest" description="Disordered" evidence="1">
    <location>
        <begin position="1119"/>
        <end position="1189"/>
    </location>
</feature>
<dbReference type="HOGENOM" id="CLU_009189_0_0_1"/>
<feature type="region of interest" description="Disordered" evidence="1">
    <location>
        <begin position="1234"/>
        <end position="1277"/>
    </location>
</feature>
<dbReference type="PANTHER" id="PTHR23101">
    <property type="entry name" value="RAB GDP/GTP EXCHANGE FACTOR"/>
    <property type="match status" value="1"/>
</dbReference>
<proteinExistence type="predicted"/>
<dbReference type="InterPro" id="IPR037191">
    <property type="entry name" value="VPS9_dom_sf"/>
</dbReference>
<feature type="region of interest" description="Disordered" evidence="1">
    <location>
        <begin position="1052"/>
        <end position="1076"/>
    </location>
</feature>
<feature type="domain" description="VPS9" evidence="2">
    <location>
        <begin position="660"/>
        <end position="978"/>
    </location>
</feature>
<feature type="compositionally biased region" description="Low complexity" evidence="1">
    <location>
        <begin position="89"/>
        <end position="103"/>
    </location>
</feature>
<feature type="compositionally biased region" description="Low complexity" evidence="1">
    <location>
        <begin position="35"/>
        <end position="53"/>
    </location>
</feature>
<dbReference type="SUPFAM" id="SSF109993">
    <property type="entry name" value="VPS9 domain"/>
    <property type="match status" value="1"/>
</dbReference>
<feature type="compositionally biased region" description="Basic and acidic residues" evidence="1">
    <location>
        <begin position="1174"/>
        <end position="1186"/>
    </location>
</feature>
<feature type="compositionally biased region" description="Basic and acidic residues" evidence="1">
    <location>
        <begin position="749"/>
        <end position="762"/>
    </location>
</feature>
<dbReference type="InterPro" id="IPR045046">
    <property type="entry name" value="Vps9-like"/>
</dbReference>
<feature type="compositionally biased region" description="Low complexity" evidence="1">
    <location>
        <begin position="426"/>
        <end position="436"/>
    </location>
</feature>
<feature type="compositionally biased region" description="Polar residues" evidence="1">
    <location>
        <begin position="789"/>
        <end position="821"/>
    </location>
</feature>
<feature type="region of interest" description="Disordered" evidence="1">
    <location>
        <begin position="600"/>
        <end position="632"/>
    </location>
</feature>
<feature type="compositionally biased region" description="Acidic residues" evidence="1">
    <location>
        <begin position="1142"/>
        <end position="1155"/>
    </location>
</feature>
<feature type="compositionally biased region" description="Polar residues" evidence="1">
    <location>
        <begin position="399"/>
        <end position="414"/>
    </location>
</feature>
<name>A0A0D0VPM4_CRYGA</name>
<organism evidence="3">
    <name type="scientific">Cryptococcus bacillisporus CA1280</name>
    <dbReference type="NCBI Taxonomy" id="1296109"/>
    <lineage>
        <taxon>Eukaryota</taxon>
        <taxon>Fungi</taxon>
        <taxon>Dikarya</taxon>
        <taxon>Basidiomycota</taxon>
        <taxon>Agaricomycotina</taxon>
        <taxon>Tremellomycetes</taxon>
        <taxon>Tremellales</taxon>
        <taxon>Cryptococcaceae</taxon>
        <taxon>Cryptococcus</taxon>
        <taxon>Cryptococcus gattii species complex</taxon>
    </lineage>
</organism>
<dbReference type="Pfam" id="PF02204">
    <property type="entry name" value="VPS9"/>
    <property type="match status" value="1"/>
</dbReference>
<feature type="compositionally biased region" description="Polar residues" evidence="1">
    <location>
        <begin position="105"/>
        <end position="117"/>
    </location>
</feature>